<evidence type="ECO:0000256" key="1">
    <source>
        <dbReference type="ARBA" id="ARBA00009437"/>
    </source>
</evidence>
<dbReference type="InterPro" id="IPR005119">
    <property type="entry name" value="LysR_subst-bd"/>
</dbReference>
<evidence type="ECO:0000313" key="7">
    <source>
        <dbReference type="Proteomes" id="UP001652564"/>
    </source>
</evidence>
<dbReference type="Pfam" id="PF03466">
    <property type="entry name" value="LysR_substrate"/>
    <property type="match status" value="1"/>
</dbReference>
<proteinExistence type="inferred from homology"/>
<dbReference type="PROSITE" id="PS50931">
    <property type="entry name" value="HTH_LYSR"/>
    <property type="match status" value="1"/>
</dbReference>
<dbReference type="Proteomes" id="UP001652564">
    <property type="component" value="Unassembled WGS sequence"/>
</dbReference>
<accession>A0ABT2ZPK5</accession>
<dbReference type="SUPFAM" id="SSF46785">
    <property type="entry name" value="Winged helix' DNA-binding domain"/>
    <property type="match status" value="1"/>
</dbReference>
<dbReference type="Gene3D" id="3.40.190.10">
    <property type="entry name" value="Periplasmic binding protein-like II"/>
    <property type="match status" value="2"/>
</dbReference>
<keyword evidence="7" id="KW-1185">Reference proteome</keyword>
<dbReference type="SUPFAM" id="SSF53850">
    <property type="entry name" value="Periplasmic binding protein-like II"/>
    <property type="match status" value="1"/>
</dbReference>
<protein>
    <submittedName>
        <fullName evidence="6">LysR substrate-binding domain-containing protein</fullName>
    </submittedName>
</protein>
<evidence type="ECO:0000256" key="2">
    <source>
        <dbReference type="ARBA" id="ARBA00023015"/>
    </source>
</evidence>
<dbReference type="RefSeq" id="WP_263740286.1">
    <property type="nucleotide sequence ID" value="NZ_JAOWKZ010000003.1"/>
</dbReference>
<organism evidence="6 7">
    <name type="scientific">Albidovulum litorale</name>
    <dbReference type="NCBI Taxonomy" id="2984134"/>
    <lineage>
        <taxon>Bacteria</taxon>
        <taxon>Pseudomonadati</taxon>
        <taxon>Pseudomonadota</taxon>
        <taxon>Alphaproteobacteria</taxon>
        <taxon>Rhodobacterales</taxon>
        <taxon>Paracoccaceae</taxon>
        <taxon>Albidovulum</taxon>
    </lineage>
</organism>
<evidence type="ECO:0000259" key="5">
    <source>
        <dbReference type="PROSITE" id="PS50931"/>
    </source>
</evidence>
<dbReference type="InterPro" id="IPR000847">
    <property type="entry name" value="LysR_HTH_N"/>
</dbReference>
<dbReference type="EMBL" id="JAOWKZ010000003">
    <property type="protein sequence ID" value="MCV2873071.1"/>
    <property type="molecule type" value="Genomic_DNA"/>
</dbReference>
<dbReference type="CDD" id="cd08432">
    <property type="entry name" value="PBP2_GcdR_TrpI_HvrB_AmpR_like"/>
    <property type="match status" value="1"/>
</dbReference>
<sequence length="305" mass="33066">MRALPFPSLRVFEAVSRLKSFSRAAEELGMTQSAVSQHVKALEDWTGRTLLLRGSRQSSATADGRLLAEAISDGLGLITGVVDQLRSARRSNATVNVACPPGFAVNWLFPRLINFDQDHPDIPVSIWTQTGIGVFETGGVDVAIRYAASKPTGFHAERLMGENVFPVCAPTLLTTGQGIATTADLADHTLLVDVHGPARARPPTWDFWADETGQTLPRPSRIRRFGQSNLSVQAAIQGAGVALGREPLVTDALASGTLVAPLSHIARSKFSYWFVCPPKSLEVREIREFRDWLRREASTPTGQAG</sequence>
<dbReference type="PANTHER" id="PTHR30537">
    <property type="entry name" value="HTH-TYPE TRANSCRIPTIONAL REGULATOR"/>
    <property type="match status" value="1"/>
</dbReference>
<dbReference type="PANTHER" id="PTHR30537:SF74">
    <property type="entry name" value="HTH-TYPE TRANSCRIPTIONAL REGULATOR TRPI"/>
    <property type="match status" value="1"/>
</dbReference>
<dbReference type="PRINTS" id="PR00039">
    <property type="entry name" value="HTHLYSR"/>
</dbReference>
<evidence type="ECO:0000313" key="6">
    <source>
        <dbReference type="EMBL" id="MCV2873071.1"/>
    </source>
</evidence>
<keyword evidence="4" id="KW-0804">Transcription</keyword>
<keyword evidence="2" id="KW-0805">Transcription regulation</keyword>
<dbReference type="InterPro" id="IPR036390">
    <property type="entry name" value="WH_DNA-bd_sf"/>
</dbReference>
<dbReference type="Gene3D" id="1.10.10.10">
    <property type="entry name" value="Winged helix-like DNA-binding domain superfamily/Winged helix DNA-binding domain"/>
    <property type="match status" value="1"/>
</dbReference>
<reference evidence="6 7" key="1">
    <citation type="submission" date="2022-10" db="EMBL/GenBank/DDBJ databases">
        <title>Defluviimonas sp. nov., isolated from ocean surface sediments.</title>
        <authorList>
            <person name="He W."/>
            <person name="Wang L."/>
            <person name="Zhang D.-F."/>
        </authorList>
    </citation>
    <scope>NUCLEOTIDE SEQUENCE [LARGE SCALE GENOMIC DNA]</scope>
    <source>
        <strain evidence="6 7">WL0050</strain>
    </source>
</reference>
<dbReference type="InterPro" id="IPR058163">
    <property type="entry name" value="LysR-type_TF_proteobact-type"/>
</dbReference>
<gene>
    <name evidence="6" type="ORF">OEZ71_12275</name>
</gene>
<dbReference type="InterPro" id="IPR036388">
    <property type="entry name" value="WH-like_DNA-bd_sf"/>
</dbReference>
<evidence type="ECO:0000256" key="3">
    <source>
        <dbReference type="ARBA" id="ARBA00023125"/>
    </source>
</evidence>
<evidence type="ECO:0000256" key="4">
    <source>
        <dbReference type="ARBA" id="ARBA00023163"/>
    </source>
</evidence>
<comment type="caution">
    <text evidence="6">The sequence shown here is derived from an EMBL/GenBank/DDBJ whole genome shotgun (WGS) entry which is preliminary data.</text>
</comment>
<dbReference type="Pfam" id="PF00126">
    <property type="entry name" value="HTH_1"/>
    <property type="match status" value="1"/>
</dbReference>
<comment type="similarity">
    <text evidence="1">Belongs to the LysR transcriptional regulatory family.</text>
</comment>
<feature type="domain" description="HTH lysR-type" evidence="5">
    <location>
        <begin position="4"/>
        <end position="61"/>
    </location>
</feature>
<name>A0ABT2ZPK5_9RHOB</name>
<keyword evidence="3" id="KW-0238">DNA-binding</keyword>